<sequence>MSRTLQGLRKRLGWEAEEVEMATAREAEEAVIEEDADEGSREEGTRVSPSTIGDTMIVEEENNDDDEVNQ</sequence>
<protein>
    <submittedName>
        <fullName evidence="2">Uncharacterized protein</fullName>
    </submittedName>
</protein>
<name>A0A8T0JGX2_PHAAN</name>
<evidence type="ECO:0000313" key="3">
    <source>
        <dbReference type="Proteomes" id="UP000743370"/>
    </source>
</evidence>
<evidence type="ECO:0000256" key="1">
    <source>
        <dbReference type="SAM" id="MobiDB-lite"/>
    </source>
</evidence>
<comment type="caution">
    <text evidence="2">The sequence shown here is derived from an EMBL/GenBank/DDBJ whole genome shotgun (WGS) entry which is preliminary data.</text>
</comment>
<gene>
    <name evidence="2" type="ORF">HKW66_Vig0240980</name>
</gene>
<organism evidence="2 3">
    <name type="scientific">Phaseolus angularis</name>
    <name type="common">Azuki bean</name>
    <name type="synonym">Vigna angularis</name>
    <dbReference type="NCBI Taxonomy" id="3914"/>
    <lineage>
        <taxon>Eukaryota</taxon>
        <taxon>Viridiplantae</taxon>
        <taxon>Streptophyta</taxon>
        <taxon>Embryophyta</taxon>
        <taxon>Tracheophyta</taxon>
        <taxon>Spermatophyta</taxon>
        <taxon>Magnoliopsida</taxon>
        <taxon>eudicotyledons</taxon>
        <taxon>Gunneridae</taxon>
        <taxon>Pentapetalae</taxon>
        <taxon>rosids</taxon>
        <taxon>fabids</taxon>
        <taxon>Fabales</taxon>
        <taxon>Fabaceae</taxon>
        <taxon>Papilionoideae</taxon>
        <taxon>50 kb inversion clade</taxon>
        <taxon>NPAAA clade</taxon>
        <taxon>indigoferoid/millettioid clade</taxon>
        <taxon>Phaseoleae</taxon>
        <taxon>Vigna</taxon>
    </lineage>
</organism>
<proteinExistence type="predicted"/>
<reference evidence="2 3" key="1">
    <citation type="submission" date="2020-05" db="EMBL/GenBank/DDBJ databases">
        <title>Vigna angularis (adzuki bean) Var. LongXiaoDou No. 4 denovo assembly.</title>
        <authorList>
            <person name="Xiang H."/>
        </authorList>
    </citation>
    <scope>NUCLEOTIDE SEQUENCE [LARGE SCALE GENOMIC DNA]</scope>
    <source>
        <tissue evidence="2">Leaf</tissue>
    </source>
</reference>
<dbReference type="AlphaFoldDB" id="A0A8T0JGX2"/>
<dbReference type="EMBL" id="JABFOF010000011">
    <property type="protein sequence ID" value="KAG2371977.1"/>
    <property type="molecule type" value="Genomic_DNA"/>
</dbReference>
<dbReference type="Proteomes" id="UP000743370">
    <property type="component" value="Unassembled WGS sequence"/>
</dbReference>
<feature type="region of interest" description="Disordered" evidence="1">
    <location>
        <begin position="29"/>
        <end position="70"/>
    </location>
</feature>
<evidence type="ECO:0000313" key="2">
    <source>
        <dbReference type="EMBL" id="KAG2371977.1"/>
    </source>
</evidence>
<accession>A0A8T0JGX2</accession>
<feature type="compositionally biased region" description="Acidic residues" evidence="1">
    <location>
        <begin position="57"/>
        <end position="70"/>
    </location>
</feature>